<feature type="domain" description="Bacterial bifunctional deaminase-reductase C-terminal" evidence="4">
    <location>
        <begin position="31"/>
        <end position="203"/>
    </location>
</feature>
<accession>A0A542XBL7</accession>
<dbReference type="GO" id="GO:0008703">
    <property type="term" value="F:5-amino-6-(5-phosphoribosylamino)uracil reductase activity"/>
    <property type="evidence" value="ECO:0007669"/>
    <property type="project" value="InterPro"/>
</dbReference>
<keyword evidence="6" id="KW-1185">Reference proteome</keyword>
<name>A0A542XBL7_9MICO</name>
<comment type="pathway">
    <text evidence="1">Cofactor biosynthesis; riboflavin biosynthesis.</text>
</comment>
<dbReference type="AlphaFoldDB" id="A0A542XBL7"/>
<dbReference type="InterPro" id="IPR050765">
    <property type="entry name" value="Riboflavin_Biosynth_HTPR"/>
</dbReference>
<keyword evidence="3" id="KW-0560">Oxidoreductase</keyword>
<evidence type="ECO:0000259" key="4">
    <source>
        <dbReference type="Pfam" id="PF01872"/>
    </source>
</evidence>
<dbReference type="Pfam" id="PF01872">
    <property type="entry name" value="RibD_C"/>
    <property type="match status" value="1"/>
</dbReference>
<dbReference type="InterPro" id="IPR024072">
    <property type="entry name" value="DHFR-like_dom_sf"/>
</dbReference>
<evidence type="ECO:0000256" key="3">
    <source>
        <dbReference type="ARBA" id="ARBA00023002"/>
    </source>
</evidence>
<keyword evidence="2" id="KW-0521">NADP</keyword>
<dbReference type="GO" id="GO:0009231">
    <property type="term" value="P:riboflavin biosynthetic process"/>
    <property type="evidence" value="ECO:0007669"/>
    <property type="project" value="InterPro"/>
</dbReference>
<dbReference type="PANTHER" id="PTHR38011:SF7">
    <property type="entry name" value="2,5-DIAMINO-6-RIBOSYLAMINO-4(3H)-PYRIMIDINONE 5'-PHOSPHATE REDUCTASE"/>
    <property type="match status" value="1"/>
</dbReference>
<evidence type="ECO:0000256" key="2">
    <source>
        <dbReference type="ARBA" id="ARBA00022857"/>
    </source>
</evidence>
<dbReference type="OrthoDB" id="5243299at2"/>
<evidence type="ECO:0000256" key="1">
    <source>
        <dbReference type="ARBA" id="ARBA00005104"/>
    </source>
</evidence>
<dbReference type="RefSeq" id="WP_142005270.1">
    <property type="nucleotide sequence ID" value="NZ_CAJTBP010000001.1"/>
</dbReference>
<dbReference type="InterPro" id="IPR002734">
    <property type="entry name" value="RibDG_C"/>
</dbReference>
<organism evidence="5 6">
    <name type="scientific">Barrientosiimonas humi</name>
    <dbReference type="NCBI Taxonomy" id="999931"/>
    <lineage>
        <taxon>Bacteria</taxon>
        <taxon>Bacillati</taxon>
        <taxon>Actinomycetota</taxon>
        <taxon>Actinomycetes</taxon>
        <taxon>Micrococcales</taxon>
        <taxon>Dermacoccaceae</taxon>
        <taxon>Barrientosiimonas</taxon>
    </lineage>
</organism>
<dbReference type="SUPFAM" id="SSF53597">
    <property type="entry name" value="Dihydrofolate reductase-like"/>
    <property type="match status" value="1"/>
</dbReference>
<gene>
    <name evidence="5" type="ORF">FB554_1370</name>
</gene>
<dbReference type="EMBL" id="VFOK01000001">
    <property type="protein sequence ID" value="TQL33228.1"/>
    <property type="molecule type" value="Genomic_DNA"/>
</dbReference>
<reference evidence="5 6" key="1">
    <citation type="submission" date="2019-06" db="EMBL/GenBank/DDBJ databases">
        <title>Sequencing the genomes of 1000 actinobacteria strains.</title>
        <authorList>
            <person name="Klenk H.-P."/>
        </authorList>
    </citation>
    <scope>NUCLEOTIDE SEQUENCE [LARGE SCALE GENOMIC DNA]</scope>
    <source>
        <strain evidence="5 6">DSM 24617</strain>
    </source>
</reference>
<sequence length="219" mass="23854">MRELYPGTTQSDDNTESERELLLRLYDAPGPLLRLNFVSTLDGAATGEDNRSGTINTEADTRVFALLRAWADAIVVGAGTARAERYEVPDIDEEWQPLRTGRPARPLLVVVSAQDQLPPLLADAAEDEVLLISGDPVAPRDAVRTLRDLGHERILVEGGPHLAHDFVAAGAVDELCLTWSPRIIGGEHPRIFVGDPLQAQGRLLSLLEADDALISRWGL</sequence>
<evidence type="ECO:0000313" key="5">
    <source>
        <dbReference type="EMBL" id="TQL33228.1"/>
    </source>
</evidence>
<evidence type="ECO:0000313" key="6">
    <source>
        <dbReference type="Proteomes" id="UP000318336"/>
    </source>
</evidence>
<dbReference type="Gene3D" id="3.40.430.10">
    <property type="entry name" value="Dihydrofolate Reductase, subunit A"/>
    <property type="match status" value="2"/>
</dbReference>
<comment type="caution">
    <text evidence="5">The sequence shown here is derived from an EMBL/GenBank/DDBJ whole genome shotgun (WGS) entry which is preliminary data.</text>
</comment>
<proteinExistence type="predicted"/>
<protein>
    <submittedName>
        <fullName evidence="5">Riboflavin biosynthesis pyrimidine reductase</fullName>
    </submittedName>
</protein>
<dbReference type="Proteomes" id="UP000318336">
    <property type="component" value="Unassembled WGS sequence"/>
</dbReference>
<dbReference type="PANTHER" id="PTHR38011">
    <property type="entry name" value="DIHYDROFOLATE REDUCTASE FAMILY PROTEIN (AFU_ORTHOLOGUE AFUA_8G06820)"/>
    <property type="match status" value="1"/>
</dbReference>